<dbReference type="PANTHER" id="PTHR33408">
    <property type="entry name" value="TRANSPOSASE"/>
    <property type="match status" value="1"/>
</dbReference>
<reference evidence="3" key="1">
    <citation type="submission" date="2021-06" db="EMBL/GenBank/DDBJ databases">
        <authorList>
            <person name="Criscuolo A."/>
        </authorList>
    </citation>
    <scope>NUCLEOTIDE SEQUENCE</scope>
    <source>
        <strain evidence="3">CIP111600</strain>
    </source>
</reference>
<dbReference type="AlphaFoldDB" id="A0A916NYX2"/>
<dbReference type="Proteomes" id="UP000693672">
    <property type="component" value="Unassembled WGS sequence"/>
</dbReference>
<feature type="domain" description="Transposase IS4-like" evidence="2">
    <location>
        <begin position="45"/>
        <end position="160"/>
    </location>
</feature>
<proteinExistence type="predicted"/>
<dbReference type="EMBL" id="CAJVAS010000063">
    <property type="protein sequence ID" value="CAG7651744.1"/>
    <property type="molecule type" value="Genomic_DNA"/>
</dbReference>
<evidence type="ECO:0000259" key="2">
    <source>
        <dbReference type="Pfam" id="PF01609"/>
    </source>
</evidence>
<name>A0A916NYX2_9BACL</name>
<feature type="region of interest" description="Disordered" evidence="1">
    <location>
        <begin position="228"/>
        <end position="250"/>
    </location>
</feature>
<comment type="caution">
    <text evidence="3">The sequence shown here is derived from an EMBL/GenBank/DDBJ whole genome shotgun (WGS) entry which is preliminary data.</text>
</comment>
<accession>A0A916NYX2</accession>
<dbReference type="Pfam" id="PF01609">
    <property type="entry name" value="DDE_Tnp_1"/>
    <property type="match status" value="1"/>
</dbReference>
<evidence type="ECO:0000313" key="3">
    <source>
        <dbReference type="EMBL" id="CAG7651744.1"/>
    </source>
</evidence>
<evidence type="ECO:0000313" key="4">
    <source>
        <dbReference type="Proteomes" id="UP000693672"/>
    </source>
</evidence>
<evidence type="ECO:0000256" key="1">
    <source>
        <dbReference type="SAM" id="MobiDB-lite"/>
    </source>
</evidence>
<organism evidence="3 4">
    <name type="scientific">Paenibacillus solanacearum</name>
    <dbReference type="NCBI Taxonomy" id="2048548"/>
    <lineage>
        <taxon>Bacteria</taxon>
        <taxon>Bacillati</taxon>
        <taxon>Bacillota</taxon>
        <taxon>Bacilli</taxon>
        <taxon>Bacillales</taxon>
        <taxon>Paenibacillaceae</taxon>
        <taxon>Paenibacillus</taxon>
    </lineage>
</organism>
<protein>
    <recommendedName>
        <fullName evidence="2">Transposase IS4-like domain-containing protein</fullName>
    </recommendedName>
</protein>
<dbReference type="GO" id="GO:0004803">
    <property type="term" value="F:transposase activity"/>
    <property type="evidence" value="ECO:0007669"/>
    <property type="project" value="InterPro"/>
</dbReference>
<dbReference type="InterPro" id="IPR002559">
    <property type="entry name" value="Transposase_11"/>
</dbReference>
<feature type="compositionally biased region" description="Basic residues" evidence="1">
    <location>
        <begin position="228"/>
        <end position="246"/>
    </location>
</feature>
<keyword evidence="4" id="KW-1185">Reference proteome</keyword>
<dbReference type="GO" id="GO:0006313">
    <property type="term" value="P:DNA transposition"/>
    <property type="evidence" value="ECO:0007669"/>
    <property type="project" value="InterPro"/>
</dbReference>
<gene>
    <name evidence="3" type="ORF">PAESOLCIP111_06380</name>
</gene>
<sequence length="277" mass="31461">MPEELIEVTETGLGIAQLPKTTEPLNLLKKTIKDDIEQLRISQDQDARVDHKSADSSFFGYKTHIAMTEERIITAAVVTTGEKNEGKQLQSLIEKSKAAGMDVKTVVGDMAYSEKENIAYSKENQIELVSRLNPKITQGMCKKEDEIEFNKDAGVYVCKAGHMAIRKARTGKKGISKNQKDTYYFDVEVCNRCTFKQGCYKEGSKSKTYSVSIKSGEHASRWHFRKRSISKRRRKNGTRSRPKTAVRRSQVFRSVRHADTRSYDHIRSKLKADIETG</sequence>
<dbReference type="PANTHER" id="PTHR33408:SF2">
    <property type="entry name" value="TRANSPOSASE DDE DOMAIN-CONTAINING PROTEIN"/>
    <property type="match status" value="1"/>
</dbReference>
<dbReference type="GO" id="GO:0003677">
    <property type="term" value="F:DNA binding"/>
    <property type="evidence" value="ECO:0007669"/>
    <property type="project" value="InterPro"/>
</dbReference>